<proteinExistence type="inferred from homology"/>
<evidence type="ECO:0000256" key="6">
    <source>
        <dbReference type="PROSITE-ProRule" id="PRU10141"/>
    </source>
</evidence>
<dbReference type="InterPro" id="IPR000719">
    <property type="entry name" value="Prot_kinase_dom"/>
</dbReference>
<feature type="binding site" evidence="6">
    <location>
        <position position="70"/>
    </location>
    <ligand>
        <name>ATP</name>
        <dbReference type="ChEBI" id="CHEBI:30616"/>
    </ligand>
</feature>
<name>A0A7R8YMT7_HERIL</name>
<dbReference type="AlphaFoldDB" id="A0A7R8YMT7"/>
<evidence type="ECO:0000256" key="4">
    <source>
        <dbReference type="ARBA" id="ARBA00022777"/>
    </source>
</evidence>
<dbReference type="Proteomes" id="UP000594454">
    <property type="component" value="Chromosome 1"/>
</dbReference>
<evidence type="ECO:0000313" key="11">
    <source>
        <dbReference type="Proteomes" id="UP000594454"/>
    </source>
</evidence>
<dbReference type="SUPFAM" id="SSF56112">
    <property type="entry name" value="Protein kinase-like (PK-like)"/>
    <property type="match status" value="1"/>
</dbReference>
<dbReference type="GO" id="GO:0004691">
    <property type="term" value="F:cAMP-dependent protein kinase activity"/>
    <property type="evidence" value="ECO:0007669"/>
    <property type="project" value="TreeGrafter"/>
</dbReference>
<keyword evidence="5 6" id="KW-0067">ATP-binding</keyword>
<dbReference type="GO" id="GO:0005952">
    <property type="term" value="C:cAMP-dependent protein kinase complex"/>
    <property type="evidence" value="ECO:0007669"/>
    <property type="project" value="TreeGrafter"/>
</dbReference>
<organism evidence="10 11">
    <name type="scientific">Hermetia illucens</name>
    <name type="common">Black soldier fly</name>
    <dbReference type="NCBI Taxonomy" id="343691"/>
    <lineage>
        <taxon>Eukaryota</taxon>
        <taxon>Metazoa</taxon>
        <taxon>Ecdysozoa</taxon>
        <taxon>Arthropoda</taxon>
        <taxon>Hexapoda</taxon>
        <taxon>Insecta</taxon>
        <taxon>Pterygota</taxon>
        <taxon>Neoptera</taxon>
        <taxon>Endopterygota</taxon>
        <taxon>Diptera</taxon>
        <taxon>Brachycera</taxon>
        <taxon>Stratiomyomorpha</taxon>
        <taxon>Stratiomyidae</taxon>
        <taxon>Hermetiinae</taxon>
        <taxon>Hermetia</taxon>
    </lineage>
</organism>
<dbReference type="OMA" id="RHEEIFA"/>
<evidence type="ECO:0008006" key="12">
    <source>
        <dbReference type="Google" id="ProtNLM"/>
    </source>
</evidence>
<dbReference type="PROSITE" id="PS00107">
    <property type="entry name" value="PROTEIN_KINASE_ATP"/>
    <property type="match status" value="1"/>
</dbReference>
<dbReference type="FunFam" id="1.10.510.10:FF:000005">
    <property type="entry name" value="cAMP-dependent protein kinase catalytic subunit alpha"/>
    <property type="match status" value="1"/>
</dbReference>
<dbReference type="InParanoid" id="A0A7R8YMT7"/>
<dbReference type="GO" id="GO:0005634">
    <property type="term" value="C:nucleus"/>
    <property type="evidence" value="ECO:0007669"/>
    <property type="project" value="TreeGrafter"/>
</dbReference>
<dbReference type="PROSITE" id="PS51285">
    <property type="entry name" value="AGC_KINASE_CTER"/>
    <property type="match status" value="1"/>
</dbReference>
<keyword evidence="1 7" id="KW-0723">Serine/threonine-protein kinase</keyword>
<evidence type="ECO:0000256" key="5">
    <source>
        <dbReference type="ARBA" id="ARBA00022840"/>
    </source>
</evidence>
<dbReference type="PROSITE" id="PS50011">
    <property type="entry name" value="PROTEIN_KINASE_DOM"/>
    <property type="match status" value="1"/>
</dbReference>
<dbReference type="InterPro" id="IPR000961">
    <property type="entry name" value="AGC-kinase_C"/>
</dbReference>
<keyword evidence="11" id="KW-1185">Reference proteome</keyword>
<reference evidence="10 11" key="1">
    <citation type="submission" date="2020-11" db="EMBL/GenBank/DDBJ databases">
        <authorList>
            <person name="Wallbank WR R."/>
            <person name="Pardo Diaz C."/>
            <person name="Kozak K."/>
            <person name="Martin S."/>
            <person name="Jiggins C."/>
            <person name="Moest M."/>
            <person name="Warren A I."/>
            <person name="Generalovic N T."/>
            <person name="Byers J.R.P. K."/>
            <person name="Montejo-Kovacevich G."/>
            <person name="Yen C E."/>
        </authorList>
    </citation>
    <scope>NUCLEOTIDE SEQUENCE [LARGE SCALE GENOMIC DNA]</scope>
</reference>
<evidence type="ECO:0000256" key="7">
    <source>
        <dbReference type="RuleBase" id="RU000304"/>
    </source>
</evidence>
<keyword evidence="3 6" id="KW-0547">Nucleotide-binding</keyword>
<evidence type="ECO:0000259" key="8">
    <source>
        <dbReference type="PROSITE" id="PS50011"/>
    </source>
</evidence>
<comment type="similarity">
    <text evidence="7">Belongs to the protein kinase superfamily.</text>
</comment>
<dbReference type="Pfam" id="PF00069">
    <property type="entry name" value="Pkinase"/>
    <property type="match status" value="1"/>
</dbReference>
<dbReference type="EMBL" id="LR899009">
    <property type="protein sequence ID" value="CAD7078873.1"/>
    <property type="molecule type" value="Genomic_DNA"/>
</dbReference>
<accession>A0A7R8YMT7</accession>
<dbReference type="InterPro" id="IPR011009">
    <property type="entry name" value="Kinase-like_dom_sf"/>
</dbReference>
<dbReference type="FunFam" id="3.30.200.20:FF:000042">
    <property type="entry name" value="Aurora kinase A"/>
    <property type="match status" value="1"/>
</dbReference>
<feature type="domain" description="Protein kinase" evidence="8">
    <location>
        <begin position="41"/>
        <end position="297"/>
    </location>
</feature>
<evidence type="ECO:0000259" key="9">
    <source>
        <dbReference type="PROSITE" id="PS51285"/>
    </source>
</evidence>
<gene>
    <name evidence="10" type="ORF">HERILL_LOCUS2118</name>
</gene>
<dbReference type="GO" id="GO:0007476">
    <property type="term" value="P:imaginal disc-derived wing morphogenesis"/>
    <property type="evidence" value="ECO:0007669"/>
    <property type="project" value="UniProtKB-ARBA"/>
</dbReference>
<dbReference type="SMART" id="SM00220">
    <property type="entry name" value="S_TKc"/>
    <property type="match status" value="1"/>
</dbReference>
<dbReference type="PANTHER" id="PTHR24353:SF152">
    <property type="entry name" value="UT01108P-RELATED"/>
    <property type="match status" value="1"/>
</dbReference>
<dbReference type="GO" id="GO:0005524">
    <property type="term" value="F:ATP binding"/>
    <property type="evidence" value="ECO:0007669"/>
    <property type="project" value="UniProtKB-UniRule"/>
</dbReference>
<dbReference type="Gene3D" id="1.10.510.10">
    <property type="entry name" value="Transferase(Phosphotransferase) domain 1"/>
    <property type="match status" value="1"/>
</dbReference>
<dbReference type="OrthoDB" id="63267at2759"/>
<dbReference type="InterPro" id="IPR017441">
    <property type="entry name" value="Protein_kinase_ATP_BS"/>
</dbReference>
<dbReference type="PROSITE" id="PS00108">
    <property type="entry name" value="PROTEIN_KINASE_ST"/>
    <property type="match status" value="1"/>
</dbReference>
<feature type="domain" description="AGC-kinase C-terminal" evidence="9">
    <location>
        <begin position="298"/>
        <end position="350"/>
    </location>
</feature>
<evidence type="ECO:0000256" key="3">
    <source>
        <dbReference type="ARBA" id="ARBA00022741"/>
    </source>
</evidence>
<sequence length="350" mass="40869">MSVEGFSTKVEYTEILKKLKVEFFTKYDSAKPSPKIDFQEFEPVIIVGSGSFGTVKLCKQKKTNKYYAVKVLFKSNIVKNKQVEHVVSEKKILGALNFPFVIHMELSFKDNDCLYLVMPFISGGELFTYLRKMKRFDEVQAKFYGAQVFLAFEYLHYLNLIYRDLKPENILLDQLGYIKLTDFGFCKHIESRTWTLCGTPEYIAPELIKTKGYGQSVDWWAFGVLIYELVAGVSPFYTANTDPMALFRKIVDCNYKIPTFFSHDLRHLVYNLLQVDTSRRYGNLRNGAQDIKTHSWFKNTNWIGLLNYEIEAPYVPKTKGSHDTTNFDKYPEQKFVPSKTNQYEKEFENF</sequence>
<dbReference type="InterPro" id="IPR008271">
    <property type="entry name" value="Ser/Thr_kinase_AS"/>
</dbReference>
<evidence type="ECO:0000256" key="1">
    <source>
        <dbReference type="ARBA" id="ARBA00022527"/>
    </source>
</evidence>
<evidence type="ECO:0000256" key="2">
    <source>
        <dbReference type="ARBA" id="ARBA00022679"/>
    </source>
</evidence>
<evidence type="ECO:0000313" key="10">
    <source>
        <dbReference type="EMBL" id="CAD7078873.1"/>
    </source>
</evidence>
<dbReference type="Gene3D" id="3.30.200.20">
    <property type="entry name" value="Phosphorylase Kinase, domain 1"/>
    <property type="match status" value="1"/>
</dbReference>
<keyword evidence="2" id="KW-0808">Transferase</keyword>
<dbReference type="FunCoup" id="A0A7R8YMT7">
    <property type="interactions" value="149"/>
</dbReference>
<protein>
    <recommendedName>
        <fullName evidence="12">cAMP-dependent protein kinase catalytic subunit</fullName>
    </recommendedName>
</protein>
<dbReference type="PANTHER" id="PTHR24353">
    <property type="entry name" value="CYCLIC NUCLEOTIDE-DEPENDENT PROTEIN KINASE"/>
    <property type="match status" value="1"/>
</dbReference>
<dbReference type="SMART" id="SM00133">
    <property type="entry name" value="S_TK_X"/>
    <property type="match status" value="1"/>
</dbReference>
<keyword evidence="4" id="KW-0418">Kinase</keyword>
<dbReference type="GO" id="GO:0005829">
    <property type="term" value="C:cytosol"/>
    <property type="evidence" value="ECO:0007669"/>
    <property type="project" value="TreeGrafter"/>
</dbReference>